<comment type="caution">
    <text evidence="2">The sequence shown here is derived from an EMBL/GenBank/DDBJ whole genome shotgun (WGS) entry which is preliminary data.</text>
</comment>
<protein>
    <submittedName>
        <fullName evidence="2">Uncharacterized protein</fullName>
    </submittedName>
</protein>
<organism evidence="2 3">
    <name type="scientific">Puccinia graminis f. sp. tritici</name>
    <dbReference type="NCBI Taxonomy" id="56615"/>
    <lineage>
        <taxon>Eukaryota</taxon>
        <taxon>Fungi</taxon>
        <taxon>Dikarya</taxon>
        <taxon>Basidiomycota</taxon>
        <taxon>Pucciniomycotina</taxon>
        <taxon>Pucciniomycetes</taxon>
        <taxon>Pucciniales</taxon>
        <taxon>Pucciniaceae</taxon>
        <taxon>Puccinia</taxon>
    </lineage>
</organism>
<accession>A0A5B0S614</accession>
<evidence type="ECO:0000313" key="2">
    <source>
        <dbReference type="EMBL" id="KAA1132613.1"/>
    </source>
</evidence>
<sequence>MMGLLLFGVLFYLNFGALGRPGLWLGEGYDQFQPWVEDGLNVGGNRKRPLENEHVLQQPHSFTIPNYAQASSIENSEKRHKPCSINKYKLIIRQVTRLRKGQQALSYHSQNMISHCLEYLKSFKMIFQLCHLHQIVK</sequence>
<feature type="signal peptide" evidence="1">
    <location>
        <begin position="1"/>
        <end position="19"/>
    </location>
</feature>
<evidence type="ECO:0000313" key="3">
    <source>
        <dbReference type="Proteomes" id="UP000325313"/>
    </source>
</evidence>
<reference evidence="2 3" key="1">
    <citation type="submission" date="2019-05" db="EMBL/GenBank/DDBJ databases">
        <title>Emergence of the Ug99 lineage of the wheat stem rust pathogen through somatic hybridization.</title>
        <authorList>
            <person name="Li F."/>
            <person name="Upadhyaya N.M."/>
            <person name="Sperschneider J."/>
            <person name="Matny O."/>
            <person name="Nguyen-Phuc H."/>
            <person name="Mago R."/>
            <person name="Raley C."/>
            <person name="Miller M.E."/>
            <person name="Silverstein K.A.T."/>
            <person name="Henningsen E."/>
            <person name="Hirsch C.D."/>
            <person name="Visser B."/>
            <person name="Pretorius Z.A."/>
            <person name="Steffenson B.J."/>
            <person name="Schwessinger B."/>
            <person name="Dodds P.N."/>
            <person name="Figueroa M."/>
        </authorList>
    </citation>
    <scope>NUCLEOTIDE SEQUENCE [LARGE SCALE GENOMIC DNA]</scope>
    <source>
        <strain evidence="2 3">Ug99</strain>
    </source>
</reference>
<proteinExistence type="predicted"/>
<dbReference type="AlphaFoldDB" id="A0A5B0S614"/>
<dbReference type="Proteomes" id="UP000325313">
    <property type="component" value="Unassembled WGS sequence"/>
</dbReference>
<name>A0A5B0S614_PUCGR</name>
<feature type="chain" id="PRO_5023101337" evidence="1">
    <location>
        <begin position="20"/>
        <end position="137"/>
    </location>
</feature>
<gene>
    <name evidence="2" type="ORF">PGTUg99_014903</name>
</gene>
<keyword evidence="1" id="KW-0732">Signal</keyword>
<evidence type="ECO:0000256" key="1">
    <source>
        <dbReference type="SAM" id="SignalP"/>
    </source>
</evidence>
<dbReference type="EMBL" id="VDEP01000078">
    <property type="protein sequence ID" value="KAA1132613.1"/>
    <property type="molecule type" value="Genomic_DNA"/>
</dbReference>